<comment type="caution">
    <text evidence="1">The sequence shown here is derived from an EMBL/GenBank/DDBJ whole genome shotgun (WGS) entry which is preliminary data.</text>
</comment>
<dbReference type="Proteomes" id="UP001597541">
    <property type="component" value="Unassembled WGS sequence"/>
</dbReference>
<dbReference type="RefSeq" id="WP_377600128.1">
    <property type="nucleotide sequence ID" value="NZ_JBHUME010000002.1"/>
</dbReference>
<dbReference type="EMBL" id="JBHUME010000002">
    <property type="protein sequence ID" value="MFD2611482.1"/>
    <property type="molecule type" value="Genomic_DNA"/>
</dbReference>
<gene>
    <name evidence="1" type="ORF">ACFSUF_03490</name>
</gene>
<evidence type="ECO:0000313" key="1">
    <source>
        <dbReference type="EMBL" id="MFD2611482.1"/>
    </source>
</evidence>
<evidence type="ECO:0000313" key="2">
    <source>
        <dbReference type="Proteomes" id="UP001597541"/>
    </source>
</evidence>
<proteinExistence type="predicted"/>
<accession>A0ABW5PB38</accession>
<keyword evidence="2" id="KW-1185">Reference proteome</keyword>
<protein>
    <submittedName>
        <fullName evidence="1">Uncharacterized protein</fullName>
    </submittedName>
</protein>
<reference evidence="2" key="1">
    <citation type="journal article" date="2019" name="Int. J. Syst. Evol. Microbiol.">
        <title>The Global Catalogue of Microorganisms (GCM) 10K type strain sequencing project: providing services to taxonomists for standard genome sequencing and annotation.</title>
        <authorList>
            <consortium name="The Broad Institute Genomics Platform"/>
            <consortium name="The Broad Institute Genome Sequencing Center for Infectious Disease"/>
            <person name="Wu L."/>
            <person name="Ma J."/>
        </authorList>
    </citation>
    <scope>NUCLEOTIDE SEQUENCE [LARGE SCALE GENOMIC DNA]</scope>
    <source>
        <strain evidence="2">KCTC 3950</strain>
    </source>
</reference>
<organism evidence="1 2">
    <name type="scientific">Paenibacillus gansuensis</name>
    <dbReference type="NCBI Taxonomy" id="306542"/>
    <lineage>
        <taxon>Bacteria</taxon>
        <taxon>Bacillati</taxon>
        <taxon>Bacillota</taxon>
        <taxon>Bacilli</taxon>
        <taxon>Bacillales</taxon>
        <taxon>Paenibacillaceae</taxon>
        <taxon>Paenibacillus</taxon>
    </lineage>
</organism>
<name>A0ABW5PB38_9BACL</name>
<sequence>MVFAVNRKLVIKLPINLRGFKSIKREIDIFSSSRGHLKRHLAKIVDYSGGWILMKKMDRKMKRSREYRKRLSRLKENFKDAKIIPRDTRWDNLRRNRNGKIIFIDYGNFKKR</sequence>